<dbReference type="RefSeq" id="YP_010111826.1">
    <property type="nucleotide sequence ID" value="NC_055885.1"/>
</dbReference>
<dbReference type="SUPFAM" id="SSF102712">
    <property type="entry name" value="JAB1/MPN domain"/>
    <property type="match status" value="1"/>
</dbReference>
<name>A0A7M1RZ84_9CAUD</name>
<proteinExistence type="predicted"/>
<dbReference type="Proteomes" id="UP000594055">
    <property type="component" value="Segment"/>
</dbReference>
<accession>A0A7M1RZ84</accession>
<organism evidence="1 2">
    <name type="scientific">uncultured phage cr128_1</name>
    <dbReference type="NCBI Taxonomy" id="2772076"/>
    <lineage>
        <taxon>Viruses</taxon>
        <taxon>Duplodnaviria</taxon>
        <taxon>Heunggongvirae</taxon>
        <taxon>Uroviricota</taxon>
        <taxon>Caudoviricetes</taxon>
        <taxon>Crassvirales</taxon>
        <taxon>Steigviridae</taxon>
        <taxon>Asinivirinae</taxon>
        <taxon>Mahlunavirus</taxon>
        <taxon>Mahlunavirus rarus</taxon>
    </lineage>
</organism>
<evidence type="ECO:0000313" key="1">
    <source>
        <dbReference type="EMBL" id="QOR59668.1"/>
    </source>
</evidence>
<evidence type="ECO:0008006" key="3">
    <source>
        <dbReference type="Google" id="ProtNLM"/>
    </source>
</evidence>
<evidence type="ECO:0000313" key="2">
    <source>
        <dbReference type="Proteomes" id="UP000594055"/>
    </source>
</evidence>
<dbReference type="Gene3D" id="3.40.140.10">
    <property type="entry name" value="Cytidine Deaminase, domain 2"/>
    <property type="match status" value="1"/>
</dbReference>
<dbReference type="GeneID" id="65130278"/>
<dbReference type="KEGG" id="vg:65130278"/>
<keyword evidence="2" id="KW-1185">Reference proteome</keyword>
<dbReference type="EMBL" id="MT774392">
    <property type="protein sequence ID" value="QOR59668.1"/>
    <property type="molecule type" value="Genomic_DNA"/>
</dbReference>
<sequence length="381" mass="44449">MEKQRIPVTRSTTTTYKMVIPREIEEKIRYICRKVWKDEWSGILFYTVEGSFKDGSLIIKCRDIYVMDIGSVTYTEFDMSPDVVSYMANNSELLDCQMGLIHSHNNMSTFFSGTDIRTLEEEGLDRNHFVSLIVNNQGSYTAAITRKLINKHITESFCYPSFGNVQISEVRDSKETTTEELEYYYLDIEVEGYNEHTALETRLEEIEKSKESKIEEVKSKFNAPYSNLFPIRNSLIRENTYDLEENKLGWRQSTLDFEDNVKKYTFNKALAKSLALQLVTGSVVIPRESKINIKSWVTGMVPIYERRFGKGEEGLDIFEKWAEGFIEFLCWFTIDEDLIKQGVEEDEMNVLCAVAIKEELQELDNNVYIEKFVKILDTYIY</sequence>
<reference evidence="1 2" key="1">
    <citation type="submission" date="2020-07" db="EMBL/GenBank/DDBJ databases">
        <title>Taxonomic proposal: Crassvirales, a new order of highly abundant and diverse bacterial viruses.</title>
        <authorList>
            <person name="Shkoporov A.N."/>
            <person name="Stockdale S.R."/>
            <person name="Guerin E."/>
            <person name="Ross R.P."/>
            <person name="Hill C."/>
        </authorList>
    </citation>
    <scope>NUCLEOTIDE SEQUENCE [LARGE SCALE GENOMIC DNA]</scope>
</reference>
<protein>
    <recommendedName>
        <fullName evidence="3">JAB domain-containing protein</fullName>
    </recommendedName>
</protein>